<dbReference type="Gene3D" id="3.30.9.10">
    <property type="entry name" value="D-Amino Acid Oxidase, subunit A, domain 2"/>
    <property type="match status" value="1"/>
</dbReference>
<evidence type="ECO:0000313" key="6">
    <source>
        <dbReference type="EMBL" id="QBD81208.1"/>
    </source>
</evidence>
<dbReference type="InterPro" id="IPR036188">
    <property type="entry name" value="FAD/NAD-bd_sf"/>
</dbReference>
<dbReference type="Gene3D" id="3.50.50.60">
    <property type="entry name" value="FAD/NAD(P)-binding domain"/>
    <property type="match status" value="1"/>
</dbReference>
<evidence type="ECO:0000256" key="2">
    <source>
        <dbReference type="ARBA" id="ARBA00022630"/>
    </source>
</evidence>
<evidence type="ECO:0000256" key="3">
    <source>
        <dbReference type="ARBA" id="ARBA00022827"/>
    </source>
</evidence>
<evidence type="ECO:0000259" key="5">
    <source>
        <dbReference type="Pfam" id="PF01494"/>
    </source>
</evidence>
<dbReference type="GO" id="GO:0016709">
    <property type="term" value="F:oxidoreductase activity, acting on paired donors, with incorporation or reduction of molecular oxygen, NAD(P)H as one donor, and incorporation of one atom of oxygen"/>
    <property type="evidence" value="ECO:0007669"/>
    <property type="project" value="UniProtKB-ARBA"/>
</dbReference>
<dbReference type="AlphaFoldDB" id="A0A4P6JZ94"/>
<dbReference type="EMBL" id="CP035758">
    <property type="protein sequence ID" value="QBD81208.1"/>
    <property type="molecule type" value="Genomic_DNA"/>
</dbReference>
<keyword evidence="4" id="KW-0472">Membrane</keyword>
<feature type="transmembrane region" description="Helical" evidence="4">
    <location>
        <begin position="12"/>
        <end position="35"/>
    </location>
</feature>
<keyword evidence="4" id="KW-1133">Transmembrane helix</keyword>
<gene>
    <name evidence="6" type="ORF">EPA93_36630</name>
</gene>
<dbReference type="SUPFAM" id="SSF51905">
    <property type="entry name" value="FAD/NAD(P)-binding domain"/>
    <property type="match status" value="1"/>
</dbReference>
<reference evidence="6 7" key="1">
    <citation type="submission" date="2019-01" db="EMBL/GenBank/DDBJ databases">
        <title>Ktedonosporobacter rubrisoli SCAWS-G2.</title>
        <authorList>
            <person name="Huang Y."/>
            <person name="Yan B."/>
        </authorList>
    </citation>
    <scope>NUCLEOTIDE SEQUENCE [LARGE SCALE GENOMIC DNA]</scope>
    <source>
        <strain evidence="6 7">SCAWS-G2</strain>
    </source>
</reference>
<evidence type="ECO:0000256" key="1">
    <source>
        <dbReference type="ARBA" id="ARBA00001974"/>
    </source>
</evidence>
<dbReference type="PANTHER" id="PTHR43004">
    <property type="entry name" value="TRK SYSTEM POTASSIUM UPTAKE PROTEIN"/>
    <property type="match status" value="1"/>
</dbReference>
<dbReference type="InterPro" id="IPR050641">
    <property type="entry name" value="RIFMO-like"/>
</dbReference>
<feature type="domain" description="FAD-binding" evidence="5">
    <location>
        <begin position="12"/>
        <end position="361"/>
    </location>
</feature>
<dbReference type="KEGG" id="kbs:EPA93_36630"/>
<keyword evidence="2" id="KW-0285">Flavoprotein</keyword>
<dbReference type="InterPro" id="IPR002938">
    <property type="entry name" value="FAD-bd"/>
</dbReference>
<accession>A0A4P6JZ94</accession>
<dbReference type="GO" id="GO:0071949">
    <property type="term" value="F:FAD binding"/>
    <property type="evidence" value="ECO:0007669"/>
    <property type="project" value="InterPro"/>
</dbReference>
<keyword evidence="3" id="KW-0274">FAD</keyword>
<keyword evidence="7" id="KW-1185">Reference proteome</keyword>
<dbReference type="RefSeq" id="WP_129892269.1">
    <property type="nucleotide sequence ID" value="NZ_CP035758.1"/>
</dbReference>
<name>A0A4P6JZ94_KTERU</name>
<evidence type="ECO:0000256" key="4">
    <source>
        <dbReference type="SAM" id="Phobius"/>
    </source>
</evidence>
<dbReference type="Pfam" id="PF01494">
    <property type="entry name" value="FAD_binding_3"/>
    <property type="match status" value="1"/>
</dbReference>
<sequence>MPSDQHTAQEHVSVLIVGGGLVGLSTSLFLAHYGIRSRLVERHSATSLHPKQFSLSIRAMELLRSVGLENAVRNAAAPLAENKDFLIVSTFAQGEMARYPLGGLREEEIQRLSPTTRGICPQDVLEPLLLEAAQKLGSELHFGCELRSFEQTPDGILATIREVATGKQKTIHADYLVVADGARSRLRQQLGIKMQSRWSSEQNISIYFHADLSNLMPEKPFFTCLVTHPEASGILLPANNRDRWIFMLTLPTGSVELEEHFTSQRCLALLRQAIGVPQLEIEVKSVLPWEAAARVAEHFSLGRAFLVGDAAHLMPPTGGFGASTGIQDAQNLAWKLALVLSKQAGPTLLATYESERRPIALFTTEQARLRWQAKAQRHAGDAAQREKLGLADEAVVMLGYQYTSPAVISPRQALPSHSEASQNLDGHPGTRAPHLWVEHQGRRISTLDLYGKGFVLLAGAQAADWRDASRHVSNRLGLDLTVYTVGLDIADIDGSWYIAHGITPQGAMLIRPDGFVAWRSASADESADRTLERVLSHLLCWVSSSEMN</sequence>
<organism evidence="6 7">
    <name type="scientific">Ktedonosporobacter rubrisoli</name>
    <dbReference type="NCBI Taxonomy" id="2509675"/>
    <lineage>
        <taxon>Bacteria</taxon>
        <taxon>Bacillati</taxon>
        <taxon>Chloroflexota</taxon>
        <taxon>Ktedonobacteria</taxon>
        <taxon>Ktedonobacterales</taxon>
        <taxon>Ktedonosporobacteraceae</taxon>
        <taxon>Ktedonosporobacter</taxon>
    </lineage>
</organism>
<dbReference type="PANTHER" id="PTHR43004:SF19">
    <property type="entry name" value="BINDING MONOOXYGENASE, PUTATIVE (JCVI)-RELATED"/>
    <property type="match status" value="1"/>
</dbReference>
<dbReference type="PRINTS" id="PR00420">
    <property type="entry name" value="RNGMNOXGNASE"/>
</dbReference>
<comment type="cofactor">
    <cofactor evidence="1">
        <name>FAD</name>
        <dbReference type="ChEBI" id="CHEBI:57692"/>
    </cofactor>
</comment>
<proteinExistence type="predicted"/>
<dbReference type="Proteomes" id="UP000290365">
    <property type="component" value="Chromosome"/>
</dbReference>
<protein>
    <submittedName>
        <fullName evidence="6">FAD-dependent oxidoreductase</fullName>
    </submittedName>
</protein>
<keyword evidence="4" id="KW-0812">Transmembrane</keyword>
<evidence type="ECO:0000313" key="7">
    <source>
        <dbReference type="Proteomes" id="UP000290365"/>
    </source>
</evidence>
<dbReference type="Gene3D" id="3.40.30.120">
    <property type="match status" value="1"/>
</dbReference>
<dbReference type="Pfam" id="PF21274">
    <property type="entry name" value="Rng_hyd_C"/>
    <property type="match status" value="1"/>
</dbReference>
<dbReference type="OrthoDB" id="9806565at2"/>